<keyword evidence="1" id="KW-0812">Transmembrane</keyword>
<keyword evidence="1" id="KW-1133">Transmembrane helix</keyword>
<organism evidence="2 3">
    <name type="scientific">Ferrithrix thermotolerans DSM 19514</name>
    <dbReference type="NCBI Taxonomy" id="1121881"/>
    <lineage>
        <taxon>Bacteria</taxon>
        <taxon>Bacillati</taxon>
        <taxon>Actinomycetota</taxon>
        <taxon>Acidimicrobiia</taxon>
        <taxon>Acidimicrobiales</taxon>
        <taxon>Acidimicrobiaceae</taxon>
        <taxon>Ferrithrix</taxon>
    </lineage>
</organism>
<dbReference type="AlphaFoldDB" id="A0A1M4UTN2"/>
<feature type="transmembrane region" description="Helical" evidence="1">
    <location>
        <begin position="35"/>
        <end position="57"/>
    </location>
</feature>
<evidence type="ECO:0000313" key="3">
    <source>
        <dbReference type="Proteomes" id="UP000184295"/>
    </source>
</evidence>
<protein>
    <recommendedName>
        <fullName evidence="4">Flagellin N-terminal-like domain-containing protein</fullName>
    </recommendedName>
</protein>
<keyword evidence="3" id="KW-1185">Reference proteome</keyword>
<proteinExistence type="predicted"/>
<evidence type="ECO:0000256" key="1">
    <source>
        <dbReference type="SAM" id="Phobius"/>
    </source>
</evidence>
<accession>A0A1M4UTN2</accession>
<keyword evidence="1" id="KW-0472">Membrane</keyword>
<sequence>MTKRTLSKLSRHLDHIFVVLSLIQTGKWNREEGEGVISTAIVVLIVAFLAVGMWIAFKAIMGQTTNTISSQVSQLGQ</sequence>
<dbReference type="Proteomes" id="UP000184295">
    <property type="component" value="Unassembled WGS sequence"/>
</dbReference>
<dbReference type="EMBL" id="FQUL01000012">
    <property type="protein sequence ID" value="SHE60096.1"/>
    <property type="molecule type" value="Genomic_DNA"/>
</dbReference>
<gene>
    <name evidence="2" type="ORF">SAMN02745225_01088</name>
</gene>
<evidence type="ECO:0008006" key="4">
    <source>
        <dbReference type="Google" id="ProtNLM"/>
    </source>
</evidence>
<dbReference type="STRING" id="1121881.SAMN02745225_01088"/>
<name>A0A1M4UTN2_9ACTN</name>
<reference evidence="3" key="1">
    <citation type="submission" date="2016-11" db="EMBL/GenBank/DDBJ databases">
        <authorList>
            <person name="Varghese N."/>
            <person name="Submissions S."/>
        </authorList>
    </citation>
    <scope>NUCLEOTIDE SEQUENCE [LARGE SCALE GENOMIC DNA]</scope>
    <source>
        <strain evidence="3">DSM 19514</strain>
    </source>
</reference>
<dbReference type="RefSeq" id="WP_072789683.1">
    <property type="nucleotide sequence ID" value="NZ_FQUL01000012.1"/>
</dbReference>
<evidence type="ECO:0000313" key="2">
    <source>
        <dbReference type="EMBL" id="SHE60096.1"/>
    </source>
</evidence>